<feature type="transmembrane region" description="Helical" evidence="1">
    <location>
        <begin position="206"/>
        <end position="226"/>
    </location>
</feature>
<dbReference type="PANTHER" id="PTHR45569">
    <property type="entry name" value="SENSOR PROTEIN KDPD"/>
    <property type="match status" value="1"/>
</dbReference>
<dbReference type="PROSITE" id="PS50109">
    <property type="entry name" value="HIS_KIN"/>
    <property type="match status" value="1"/>
</dbReference>
<dbReference type="Gene3D" id="3.30.565.10">
    <property type="entry name" value="Histidine kinase-like ATPase, C-terminal domain"/>
    <property type="match status" value="1"/>
</dbReference>
<organism evidence="3 4">
    <name type="scientific">Poseidonibacter parvus</name>
    <dbReference type="NCBI Taxonomy" id="1850254"/>
    <lineage>
        <taxon>Bacteria</taxon>
        <taxon>Pseudomonadati</taxon>
        <taxon>Campylobacterota</taxon>
        <taxon>Epsilonproteobacteria</taxon>
        <taxon>Campylobacterales</taxon>
        <taxon>Arcobacteraceae</taxon>
        <taxon>Poseidonibacter</taxon>
    </lineage>
</organism>
<feature type="domain" description="Histidine kinase" evidence="2">
    <location>
        <begin position="410"/>
        <end position="622"/>
    </location>
</feature>
<gene>
    <name evidence="3" type="ORF">LPB137_04375</name>
</gene>
<dbReference type="PANTHER" id="PTHR45569:SF1">
    <property type="entry name" value="SENSOR PROTEIN KDPD"/>
    <property type="match status" value="1"/>
</dbReference>
<dbReference type="InterPro" id="IPR052023">
    <property type="entry name" value="Histidine_kinase_KdpD"/>
</dbReference>
<protein>
    <recommendedName>
        <fullName evidence="2">Histidine kinase domain-containing protein</fullName>
    </recommendedName>
</protein>
<dbReference type="InterPro" id="IPR036890">
    <property type="entry name" value="HATPase_C_sf"/>
</dbReference>
<evidence type="ECO:0000259" key="2">
    <source>
        <dbReference type="PROSITE" id="PS50109"/>
    </source>
</evidence>
<name>A0A1P8KKP8_9BACT</name>
<evidence type="ECO:0000313" key="4">
    <source>
        <dbReference type="Proteomes" id="UP000186074"/>
    </source>
</evidence>
<dbReference type="Pfam" id="PF07696">
    <property type="entry name" value="7TMR-DISMED2"/>
    <property type="match status" value="1"/>
</dbReference>
<dbReference type="InterPro" id="IPR011623">
    <property type="entry name" value="7TMR_DISM_rcpt_extracell_dom1"/>
</dbReference>
<evidence type="ECO:0000256" key="1">
    <source>
        <dbReference type="SAM" id="Phobius"/>
    </source>
</evidence>
<dbReference type="InterPro" id="IPR003594">
    <property type="entry name" value="HATPase_dom"/>
</dbReference>
<feature type="transmembrane region" description="Helical" evidence="1">
    <location>
        <begin position="327"/>
        <end position="351"/>
    </location>
</feature>
<keyword evidence="1" id="KW-0472">Membrane</keyword>
<sequence length="622" mass="71730">MIFKYFLFFFFTIFSFANSLIINKNQDLHLMKDFLIYEDKNNLTKIESILEDKSIFKEVKKNNIGIKKHPIWTYNKIKNTTNKIENLIFSNPRSGIDFINVYITHNNKVLDEITLGDMVSQNETRFIYRKSDFALELLPNKEYEIFIRYKSYGPIDLNWEIYNKNSYVSYISKESLIFGFIAGFVVLISSYIIFIDRLLPSMSHKLYFVVMIGSLSMQFSITGILYQIGVPIYLNTILSWSFGNFAAACIGFFPIYFFDLKKLMPKTTLLLYILSFILLFFAILFLFYPLNYDLLYLSTIANSIFLLVSFILGYVSINLYLKKIDGAIFYLFANTSFTIAAIYFSLGILGLVKADSLFYFSLGIGSIFNILFIGMLIVRRLLRIKKEKDDALVLINEYSKLSNIGQSMVNISHQWKEPINHIYYAVNNIIAAKEFKDPNLENIIDSSIDQIKDTAKYMTNTAKDFLSIYQDKTIIKNIEITKSIELIIDILKKDISQMNVKIEINSNYNNFILADKYLVSNVLMIVLENSIKTFRNRNIKKPRIGINITNSEKIVTIKIADNAGGVKEYPIDSIFKKDLTNSNSTGLGLFLAKNILTMKLYGDISVQNLKEGACFTIVLKDV</sequence>
<dbReference type="OrthoDB" id="5344284at2"/>
<accession>A0A1P8KKP8</accession>
<dbReference type="Proteomes" id="UP000186074">
    <property type="component" value="Chromosome"/>
</dbReference>
<feature type="transmembrane region" description="Helical" evidence="1">
    <location>
        <begin position="357"/>
        <end position="378"/>
    </location>
</feature>
<dbReference type="EMBL" id="CP019070">
    <property type="protein sequence ID" value="APW65128.1"/>
    <property type="molecule type" value="Genomic_DNA"/>
</dbReference>
<dbReference type="AlphaFoldDB" id="A0A1P8KKP8"/>
<reference evidence="3 4" key="1">
    <citation type="submission" date="2017-01" db="EMBL/GenBank/DDBJ databases">
        <title>Genome sequencing of Arcobacter sp. LPB0137.</title>
        <authorList>
            <person name="Lee G.-W."/>
            <person name="Yi H."/>
        </authorList>
    </citation>
    <scope>NUCLEOTIDE SEQUENCE [LARGE SCALE GENOMIC DNA]</scope>
    <source>
        <strain evidence="3 4">LPB0137</strain>
    </source>
</reference>
<dbReference type="InterPro" id="IPR011622">
    <property type="entry name" value="7TMR_DISM_rcpt_extracell_dom2"/>
</dbReference>
<keyword evidence="4" id="KW-1185">Reference proteome</keyword>
<feature type="transmembrane region" description="Helical" evidence="1">
    <location>
        <begin position="232"/>
        <end position="257"/>
    </location>
</feature>
<dbReference type="InterPro" id="IPR005467">
    <property type="entry name" value="His_kinase_dom"/>
</dbReference>
<dbReference type="SUPFAM" id="SSF55874">
    <property type="entry name" value="ATPase domain of HSP90 chaperone/DNA topoisomerase II/histidine kinase"/>
    <property type="match status" value="1"/>
</dbReference>
<keyword evidence="1" id="KW-0812">Transmembrane</keyword>
<proteinExistence type="predicted"/>
<keyword evidence="1" id="KW-1133">Transmembrane helix</keyword>
<dbReference type="Pfam" id="PF02518">
    <property type="entry name" value="HATPase_c"/>
    <property type="match status" value="1"/>
</dbReference>
<dbReference type="GO" id="GO:0005886">
    <property type="term" value="C:plasma membrane"/>
    <property type="evidence" value="ECO:0007669"/>
    <property type="project" value="TreeGrafter"/>
</dbReference>
<feature type="transmembrane region" description="Helical" evidence="1">
    <location>
        <begin position="269"/>
        <end position="288"/>
    </location>
</feature>
<feature type="transmembrane region" description="Helical" evidence="1">
    <location>
        <begin position="176"/>
        <end position="194"/>
    </location>
</feature>
<dbReference type="Gene3D" id="2.60.40.2380">
    <property type="match status" value="1"/>
</dbReference>
<evidence type="ECO:0000313" key="3">
    <source>
        <dbReference type="EMBL" id="APW65128.1"/>
    </source>
</evidence>
<dbReference type="Pfam" id="PF07695">
    <property type="entry name" value="7TMR-DISM_7TM"/>
    <property type="match status" value="1"/>
</dbReference>
<dbReference type="KEGG" id="alp:LPB137_04375"/>
<feature type="transmembrane region" description="Helical" evidence="1">
    <location>
        <begin position="294"/>
        <end position="315"/>
    </location>
</feature>
<dbReference type="STRING" id="1850254.LPB137_04375"/>
<dbReference type="Gene3D" id="1.10.287.130">
    <property type="match status" value="1"/>
</dbReference>
<dbReference type="GO" id="GO:0000155">
    <property type="term" value="F:phosphorelay sensor kinase activity"/>
    <property type="evidence" value="ECO:0007669"/>
    <property type="project" value="TreeGrafter"/>
</dbReference>